<name>A0A0F4Z890_9PEZI</name>
<dbReference type="Proteomes" id="UP000033483">
    <property type="component" value="Unassembled WGS sequence"/>
</dbReference>
<gene>
    <name evidence="10" type="ORF">TD95_004738</name>
</gene>
<dbReference type="OrthoDB" id="1723750at2759"/>
<keyword evidence="5" id="KW-0489">Methyltransferase</keyword>
<evidence type="ECO:0000256" key="3">
    <source>
        <dbReference type="ARBA" id="ARBA00012533"/>
    </source>
</evidence>
<dbReference type="GO" id="GO:0005737">
    <property type="term" value="C:cytoplasm"/>
    <property type="evidence" value="ECO:0007669"/>
    <property type="project" value="UniProtKB-SubCell"/>
</dbReference>
<reference evidence="10 11" key="1">
    <citation type="submission" date="2015-03" db="EMBL/GenBank/DDBJ databases">
        <authorList>
            <person name="Radwan O."/>
            <person name="Al-Naeli F.A."/>
            <person name="Rendon G.A."/>
            <person name="Fields C."/>
        </authorList>
    </citation>
    <scope>NUCLEOTIDE SEQUENCE [LARGE SCALE GENOMIC DNA]</scope>
    <source>
        <strain evidence="10">CR-DP1</strain>
    </source>
</reference>
<organism evidence="10 11">
    <name type="scientific">Thielaviopsis punctulata</name>
    <dbReference type="NCBI Taxonomy" id="72032"/>
    <lineage>
        <taxon>Eukaryota</taxon>
        <taxon>Fungi</taxon>
        <taxon>Dikarya</taxon>
        <taxon>Ascomycota</taxon>
        <taxon>Pezizomycotina</taxon>
        <taxon>Sordariomycetes</taxon>
        <taxon>Hypocreomycetidae</taxon>
        <taxon>Microascales</taxon>
        <taxon>Ceratocystidaceae</taxon>
        <taxon>Thielaviopsis</taxon>
    </lineage>
</organism>
<evidence type="ECO:0000256" key="6">
    <source>
        <dbReference type="ARBA" id="ARBA00022679"/>
    </source>
</evidence>
<comment type="caution">
    <text evidence="10">The sequence shown here is derived from an EMBL/GenBank/DDBJ whole genome shotgun (WGS) entry which is preliminary data.</text>
</comment>
<evidence type="ECO:0000256" key="9">
    <source>
        <dbReference type="ARBA" id="ARBA00038126"/>
    </source>
</evidence>
<comment type="similarity">
    <text evidence="9">Belongs to the methyltransferase superfamily. METTL18 family.</text>
</comment>
<evidence type="ECO:0000313" key="10">
    <source>
        <dbReference type="EMBL" id="KKA26712.1"/>
    </source>
</evidence>
<keyword evidence="8" id="KW-0539">Nucleus</keyword>
<dbReference type="AlphaFoldDB" id="A0A0F4Z890"/>
<dbReference type="Gene3D" id="3.40.50.150">
    <property type="entry name" value="Vaccinia Virus protein VP39"/>
    <property type="match status" value="1"/>
</dbReference>
<evidence type="ECO:0000256" key="7">
    <source>
        <dbReference type="ARBA" id="ARBA00022691"/>
    </source>
</evidence>
<evidence type="ECO:0000313" key="11">
    <source>
        <dbReference type="Proteomes" id="UP000033483"/>
    </source>
</evidence>
<keyword evidence="7" id="KW-0949">S-adenosyl-L-methionine</keyword>
<evidence type="ECO:0000256" key="5">
    <source>
        <dbReference type="ARBA" id="ARBA00022603"/>
    </source>
</evidence>
<keyword evidence="6" id="KW-0808">Transferase</keyword>
<dbReference type="PANTHER" id="PTHR14614:SF39">
    <property type="entry name" value="HISTIDINE PROTEIN METHYLTRANSFERASE 1 HOMOLOG"/>
    <property type="match status" value="1"/>
</dbReference>
<dbReference type="GO" id="GO:0005634">
    <property type="term" value="C:nucleus"/>
    <property type="evidence" value="ECO:0007669"/>
    <property type="project" value="UniProtKB-SubCell"/>
</dbReference>
<keyword evidence="4" id="KW-0963">Cytoplasm</keyword>
<evidence type="ECO:0000256" key="8">
    <source>
        <dbReference type="ARBA" id="ARBA00023242"/>
    </source>
</evidence>
<evidence type="ECO:0000256" key="4">
    <source>
        <dbReference type="ARBA" id="ARBA00022490"/>
    </source>
</evidence>
<dbReference type="InterPro" id="IPR019410">
    <property type="entry name" value="Methyltransf_16"/>
</dbReference>
<proteinExistence type="inferred from homology"/>
<dbReference type="InterPro" id="IPR029063">
    <property type="entry name" value="SAM-dependent_MTases_sf"/>
</dbReference>
<evidence type="ECO:0000256" key="1">
    <source>
        <dbReference type="ARBA" id="ARBA00004123"/>
    </source>
</evidence>
<comment type="subcellular location">
    <subcellularLocation>
        <location evidence="2">Cytoplasm</location>
    </subcellularLocation>
    <subcellularLocation>
        <location evidence="1">Nucleus</location>
    </subcellularLocation>
</comment>
<dbReference type="EMBL" id="LAEV01002029">
    <property type="protein sequence ID" value="KKA26712.1"/>
    <property type="molecule type" value="Genomic_DNA"/>
</dbReference>
<dbReference type="GO" id="GO:0032259">
    <property type="term" value="P:methylation"/>
    <property type="evidence" value="ECO:0007669"/>
    <property type="project" value="UniProtKB-KW"/>
</dbReference>
<keyword evidence="11" id="KW-1185">Reference proteome</keyword>
<dbReference type="EC" id="2.1.1.85" evidence="3"/>
<accession>A0A0F4Z890</accession>
<protein>
    <recommendedName>
        <fullName evidence="3">protein-histidine N-methyltransferase</fullName>
        <ecNumber evidence="3">2.1.1.85</ecNumber>
    </recommendedName>
</protein>
<evidence type="ECO:0000256" key="2">
    <source>
        <dbReference type="ARBA" id="ARBA00004496"/>
    </source>
</evidence>
<dbReference type="PANTHER" id="PTHR14614">
    <property type="entry name" value="HEPATOCELLULAR CARCINOMA-ASSOCIATED ANTIGEN"/>
    <property type="match status" value="1"/>
</dbReference>
<dbReference type="GO" id="GO:0018064">
    <property type="term" value="F:protein-L-histidine N-tele-methyltransferase activity"/>
    <property type="evidence" value="ECO:0007669"/>
    <property type="project" value="UniProtKB-EC"/>
</dbReference>
<sequence length="377" mass="40566">MSFAFGFSGDDIDENMVIAVDSSAVAAAAAEPKPEPLQAGAFPVEGQPQLPALAHSLDDMVAALPSKVVYNTLDIVLDDGKGVVQLPRRELWDVRVQLMAEDEVDGKSNVTEGLGTHDVKTGVYEGGFKSWESSVDLIKVLANERYGIVGPGNGYARRVMELGCGTALPSLAIFQQALHRYIASPTTAQPTTLIMADYNPSVMQLVTLPNFLLTWALACRTSEPALSTAFSIEDEVELTDDVRAAFKQTLRAAGIQLHFLSGGWSREFVDLLYTQSPAPTEPVKSAMYGRLTLPTIIMGAETIYSPFALKAFAATQYNILSREAGALSLVAAKRLYFGVGGSLDDFIAKAEDDGAHIESLREETQGVVRGVVECRLS</sequence>